<evidence type="ECO:0000313" key="1">
    <source>
        <dbReference type="EMBL" id="KAH3719275.1"/>
    </source>
</evidence>
<proteinExistence type="predicted"/>
<protein>
    <submittedName>
        <fullName evidence="1">Uncharacterized protein</fullName>
    </submittedName>
</protein>
<dbReference type="Proteomes" id="UP000828390">
    <property type="component" value="Unassembled WGS sequence"/>
</dbReference>
<sequence length="74" mass="8138">MGLHVTPAGQVLVCGYKSYTILQVDMGGRWTLATLATRRDGVVEPWSICYSSTTSSIIVGERWDSTVLVFTVEK</sequence>
<accession>A0A9D4C8N0</accession>
<comment type="caution">
    <text evidence="1">The sequence shown here is derived from an EMBL/GenBank/DDBJ whole genome shotgun (WGS) entry which is preliminary data.</text>
</comment>
<keyword evidence="2" id="KW-1185">Reference proteome</keyword>
<dbReference type="EMBL" id="JAIWYP010000013">
    <property type="protein sequence ID" value="KAH3719275.1"/>
    <property type="molecule type" value="Genomic_DNA"/>
</dbReference>
<gene>
    <name evidence="1" type="ORF">DPMN_062107</name>
</gene>
<name>A0A9D4C8N0_DREPO</name>
<dbReference type="AlphaFoldDB" id="A0A9D4C8N0"/>
<dbReference type="SUPFAM" id="SSF101898">
    <property type="entry name" value="NHL repeat"/>
    <property type="match status" value="1"/>
</dbReference>
<reference evidence="1" key="1">
    <citation type="journal article" date="2019" name="bioRxiv">
        <title>The Genome of the Zebra Mussel, Dreissena polymorpha: A Resource for Invasive Species Research.</title>
        <authorList>
            <person name="McCartney M.A."/>
            <person name="Auch B."/>
            <person name="Kono T."/>
            <person name="Mallez S."/>
            <person name="Zhang Y."/>
            <person name="Obille A."/>
            <person name="Becker A."/>
            <person name="Abrahante J.E."/>
            <person name="Garbe J."/>
            <person name="Badalamenti J.P."/>
            <person name="Herman A."/>
            <person name="Mangelson H."/>
            <person name="Liachko I."/>
            <person name="Sullivan S."/>
            <person name="Sone E.D."/>
            <person name="Koren S."/>
            <person name="Silverstein K.A.T."/>
            <person name="Beckman K.B."/>
            <person name="Gohl D.M."/>
        </authorList>
    </citation>
    <scope>NUCLEOTIDE SEQUENCE</scope>
    <source>
        <strain evidence="1">Duluth1</strain>
        <tissue evidence="1">Whole animal</tissue>
    </source>
</reference>
<organism evidence="1 2">
    <name type="scientific">Dreissena polymorpha</name>
    <name type="common">Zebra mussel</name>
    <name type="synonym">Mytilus polymorpha</name>
    <dbReference type="NCBI Taxonomy" id="45954"/>
    <lineage>
        <taxon>Eukaryota</taxon>
        <taxon>Metazoa</taxon>
        <taxon>Spiralia</taxon>
        <taxon>Lophotrochozoa</taxon>
        <taxon>Mollusca</taxon>
        <taxon>Bivalvia</taxon>
        <taxon>Autobranchia</taxon>
        <taxon>Heteroconchia</taxon>
        <taxon>Euheterodonta</taxon>
        <taxon>Imparidentia</taxon>
        <taxon>Neoheterodontei</taxon>
        <taxon>Myida</taxon>
        <taxon>Dreissenoidea</taxon>
        <taxon>Dreissenidae</taxon>
        <taxon>Dreissena</taxon>
    </lineage>
</organism>
<evidence type="ECO:0000313" key="2">
    <source>
        <dbReference type="Proteomes" id="UP000828390"/>
    </source>
</evidence>
<reference evidence="1" key="2">
    <citation type="submission" date="2020-11" db="EMBL/GenBank/DDBJ databases">
        <authorList>
            <person name="McCartney M.A."/>
            <person name="Auch B."/>
            <person name="Kono T."/>
            <person name="Mallez S."/>
            <person name="Becker A."/>
            <person name="Gohl D.M."/>
            <person name="Silverstein K.A.T."/>
            <person name="Koren S."/>
            <person name="Bechman K.B."/>
            <person name="Herman A."/>
            <person name="Abrahante J.E."/>
            <person name="Garbe J."/>
        </authorList>
    </citation>
    <scope>NUCLEOTIDE SEQUENCE</scope>
    <source>
        <strain evidence="1">Duluth1</strain>
        <tissue evidence="1">Whole animal</tissue>
    </source>
</reference>